<evidence type="ECO:0000313" key="3">
    <source>
        <dbReference type="EMBL" id="NEY80023.1"/>
    </source>
</evidence>
<dbReference type="Proteomes" id="UP000472971">
    <property type="component" value="Unassembled WGS sequence"/>
</dbReference>
<dbReference type="EMBL" id="JACEIO010000001">
    <property type="protein sequence ID" value="MBA4535647.1"/>
    <property type="molecule type" value="Genomic_DNA"/>
</dbReference>
<accession>A0A6B3VW26</accession>
<dbReference type="InterPro" id="IPR023378">
    <property type="entry name" value="YheA/YmcA-like_dom_sf"/>
</dbReference>
<reference evidence="3 4" key="1">
    <citation type="submission" date="2020-02" db="EMBL/GenBank/DDBJ databases">
        <title>Bacillus aquiflavi sp. nov., isolated from yellow water of strong flavor Chinese baijiu in Yibin region of China.</title>
        <authorList>
            <person name="Xie J."/>
        </authorList>
    </citation>
    <scope>NUCLEOTIDE SEQUENCE [LARGE SCALE GENOMIC DNA]</scope>
    <source>
        <strain evidence="3 4">3H-10</strain>
    </source>
</reference>
<dbReference type="Pfam" id="PF06133">
    <property type="entry name" value="Com_YlbF"/>
    <property type="match status" value="1"/>
</dbReference>
<dbReference type="EMBL" id="JAAIWN010000001">
    <property type="protein sequence ID" value="NEY80023.1"/>
    <property type="molecule type" value="Genomic_DNA"/>
</dbReference>
<evidence type="ECO:0000313" key="4">
    <source>
        <dbReference type="Proteomes" id="UP000472971"/>
    </source>
</evidence>
<comment type="similarity">
    <text evidence="1">Belongs to the UPF0342 family.</text>
</comment>
<sequence length="121" mass="14220">MAGNLYDAAYNLEKAIRHSEELERLRKLYAEVNSDDSTRRMFENFRNSQMRLQEKQMAGQEITEAEVQQIQNTIEVIRHNKSISQLIEAEQRMSLIITELNKIIMKPLEELYGVPNENNHV</sequence>
<dbReference type="InterPro" id="IPR010368">
    <property type="entry name" value="Com_YlbF"/>
</dbReference>
<name>A0A6B3VW26_9BACI</name>
<dbReference type="SUPFAM" id="SSF158622">
    <property type="entry name" value="YheA/YmcA-like"/>
    <property type="match status" value="1"/>
</dbReference>
<comment type="caution">
    <text evidence="3">The sequence shown here is derived from an EMBL/GenBank/DDBJ whole genome shotgun (WGS) entry which is preliminary data.</text>
</comment>
<dbReference type="RefSeq" id="WP_163238966.1">
    <property type="nucleotide sequence ID" value="NZ_JAAIWN010000001.1"/>
</dbReference>
<gene>
    <name evidence="3" type="ORF">G4D64_00500</name>
    <name evidence="2" type="ORF">H1Z61_00500</name>
</gene>
<evidence type="ECO:0000256" key="1">
    <source>
        <dbReference type="HAMAP-Rule" id="MF_01526"/>
    </source>
</evidence>
<evidence type="ECO:0000313" key="2">
    <source>
        <dbReference type="EMBL" id="MBA4535647.1"/>
    </source>
</evidence>
<protein>
    <recommendedName>
        <fullName evidence="1">UPF0342 protein G4D64_00500</fullName>
    </recommendedName>
</protein>
<evidence type="ECO:0000313" key="5">
    <source>
        <dbReference type="Proteomes" id="UP000570010"/>
    </source>
</evidence>
<dbReference type="Gene3D" id="1.20.1500.10">
    <property type="entry name" value="YheA/YmcA-like"/>
    <property type="match status" value="1"/>
</dbReference>
<dbReference type="Proteomes" id="UP000570010">
    <property type="component" value="Unassembled WGS sequence"/>
</dbReference>
<reference evidence="2 5" key="2">
    <citation type="submission" date="2020-07" db="EMBL/GenBank/DDBJ databases">
        <authorList>
            <person name="Feng H."/>
        </authorList>
    </citation>
    <scope>NUCLEOTIDE SEQUENCE [LARGE SCALE GENOMIC DNA]</scope>
    <source>
        <strain evidence="2">S-12</strain>
        <strain evidence="5">s-12</strain>
    </source>
</reference>
<organism evidence="3 4">
    <name type="scientific">Bacillus aquiflavi</name>
    <dbReference type="NCBI Taxonomy" id="2672567"/>
    <lineage>
        <taxon>Bacteria</taxon>
        <taxon>Bacillati</taxon>
        <taxon>Bacillota</taxon>
        <taxon>Bacilli</taxon>
        <taxon>Bacillales</taxon>
        <taxon>Bacillaceae</taxon>
        <taxon>Bacillus</taxon>
    </lineage>
</organism>
<proteinExistence type="inferred from homology"/>
<dbReference type="HAMAP" id="MF_01526">
    <property type="entry name" value="UPF0342"/>
    <property type="match status" value="1"/>
</dbReference>
<dbReference type="AlphaFoldDB" id="A0A6B3VW26"/>
<keyword evidence="4" id="KW-1185">Reference proteome</keyword>